<dbReference type="Proteomes" id="UP000228531">
    <property type="component" value="Unassembled WGS sequence"/>
</dbReference>
<dbReference type="EMBL" id="PGTY01000002">
    <property type="protein sequence ID" value="PJI86365.1"/>
    <property type="molecule type" value="Genomic_DNA"/>
</dbReference>
<dbReference type="AlphaFoldDB" id="A0A2M8W607"/>
<keyword evidence="2" id="KW-1185">Reference proteome</keyword>
<dbReference type="Pfam" id="PF05013">
    <property type="entry name" value="FGase"/>
    <property type="match status" value="1"/>
</dbReference>
<dbReference type="PIRSF" id="PIRSF029730">
    <property type="entry name" value="UCP029730"/>
    <property type="match status" value="1"/>
</dbReference>
<dbReference type="GO" id="GO:0016787">
    <property type="term" value="F:hydrolase activity"/>
    <property type="evidence" value="ECO:0007669"/>
    <property type="project" value="UniProtKB-KW"/>
</dbReference>
<evidence type="ECO:0000313" key="2">
    <source>
        <dbReference type="Proteomes" id="UP000228531"/>
    </source>
</evidence>
<comment type="caution">
    <text evidence="1">The sequence shown here is derived from an EMBL/GenBank/DDBJ whole genome shotgun (WGS) entry which is preliminary data.</text>
</comment>
<dbReference type="OrthoDB" id="9815326at2"/>
<dbReference type="RefSeq" id="WP_100368656.1">
    <property type="nucleotide sequence ID" value="NZ_PGTY01000002.1"/>
</dbReference>
<reference evidence="1 2" key="1">
    <citation type="submission" date="2017-11" db="EMBL/GenBank/DDBJ databases">
        <title>Genomic Encyclopedia of Archaeal and Bacterial Type Strains, Phase II (KMG-II): From Individual Species to Whole Genera.</title>
        <authorList>
            <person name="Goeker M."/>
        </authorList>
    </citation>
    <scope>NUCLEOTIDE SEQUENCE [LARGE SCALE GENOMIC DNA]</scope>
    <source>
        <strain evidence="1 2">DSM 29128</strain>
    </source>
</reference>
<dbReference type="Gene3D" id="3.40.630.40">
    <property type="entry name" value="Zn-dependent exopeptidases"/>
    <property type="match status" value="1"/>
</dbReference>
<sequence length="245" mass="27282">MTHEPFEIIGANRPGRWLMTCDHATNMIPDWVHGGDLGLTAADMGRHIAYDIGAAAVTRQLAEALDSPAILSRFSRLVCDPNRGEDDPTIMMRLYDGTIIPGNRNADEAEKEERLQRLYRPYHAAYADLANKMKDPVICAVHSFTPRLNGRHPRPWEIGILYADDTRFALPFIEACRAQGWCTGDNEPYAGHLPGDAVDRHALQHGRPNVLIELRQDLIADEAGQTLWANRLAPLLSDVLTQSGL</sequence>
<dbReference type="InterPro" id="IPR007709">
    <property type="entry name" value="N-FG_amidohydro"/>
</dbReference>
<keyword evidence="1" id="KW-0378">Hydrolase</keyword>
<evidence type="ECO:0000313" key="1">
    <source>
        <dbReference type="EMBL" id="PJI86365.1"/>
    </source>
</evidence>
<dbReference type="InterPro" id="IPR011227">
    <property type="entry name" value="UCP029730"/>
</dbReference>
<protein>
    <submittedName>
        <fullName evidence="1">Putative N-formylglutamate amidohydrolase</fullName>
    </submittedName>
</protein>
<gene>
    <name evidence="1" type="ORF">BC777_2734</name>
</gene>
<name>A0A2M8W607_9RHOB</name>
<organism evidence="1 2">
    <name type="scientific">Yoonia maricola</name>
    <dbReference type="NCBI Taxonomy" id="420999"/>
    <lineage>
        <taxon>Bacteria</taxon>
        <taxon>Pseudomonadati</taxon>
        <taxon>Pseudomonadota</taxon>
        <taxon>Alphaproteobacteria</taxon>
        <taxon>Rhodobacterales</taxon>
        <taxon>Paracoccaceae</taxon>
        <taxon>Yoonia</taxon>
    </lineage>
</organism>
<dbReference type="SUPFAM" id="SSF53187">
    <property type="entry name" value="Zn-dependent exopeptidases"/>
    <property type="match status" value="1"/>
</dbReference>
<proteinExistence type="predicted"/>
<accession>A0A2M8W607</accession>